<dbReference type="InterPro" id="IPR016024">
    <property type="entry name" value="ARM-type_fold"/>
</dbReference>
<evidence type="ECO:0000313" key="1">
    <source>
        <dbReference type="EMBL" id="WGI19139.1"/>
    </source>
</evidence>
<organism evidence="1 2">
    <name type="scientific">Latilactobacillus sakei</name>
    <name type="common">Lactobacillus sakei</name>
    <dbReference type="NCBI Taxonomy" id="1599"/>
    <lineage>
        <taxon>Bacteria</taxon>
        <taxon>Bacillati</taxon>
        <taxon>Bacillota</taxon>
        <taxon>Bacilli</taxon>
        <taxon>Lactobacillales</taxon>
        <taxon>Lactobacillaceae</taxon>
        <taxon>Latilactobacillus</taxon>
    </lineage>
</organism>
<dbReference type="AlphaFoldDB" id="A0A223K4R5"/>
<dbReference type="Proteomes" id="UP001179858">
    <property type="component" value="Chromosome"/>
</dbReference>
<dbReference type="Pfam" id="PF08713">
    <property type="entry name" value="DNA_alkylation"/>
    <property type="match status" value="1"/>
</dbReference>
<dbReference type="EMBL" id="CP122959">
    <property type="protein sequence ID" value="WGI19139.1"/>
    <property type="molecule type" value="Genomic_DNA"/>
</dbReference>
<dbReference type="SUPFAM" id="SSF48371">
    <property type="entry name" value="ARM repeat"/>
    <property type="match status" value="1"/>
</dbReference>
<dbReference type="InterPro" id="IPR014825">
    <property type="entry name" value="DNA_alkylation"/>
</dbReference>
<gene>
    <name evidence="1" type="ORF">QBD03_10485</name>
</gene>
<dbReference type="PANTHER" id="PTHR34070">
    <property type="entry name" value="ARMADILLO-TYPE FOLD"/>
    <property type="match status" value="1"/>
</dbReference>
<dbReference type="RefSeq" id="WP_035146842.1">
    <property type="nucleotide sequence ID" value="NZ_CM125432.1"/>
</dbReference>
<reference evidence="1" key="1">
    <citation type="submission" date="2023-04" db="EMBL/GenBank/DDBJ databases">
        <title>Novel strain of Lactilactobacillus sakei and use thereof.</title>
        <authorList>
            <person name="Kim S.Y."/>
        </authorList>
    </citation>
    <scope>NUCLEOTIDE SEQUENCE</scope>
    <source>
        <strain evidence="1">HUP1</strain>
    </source>
</reference>
<proteinExistence type="predicted"/>
<accession>A0A223K4R5</accession>
<dbReference type="Gene3D" id="1.25.40.290">
    <property type="entry name" value="ARM repeat domains"/>
    <property type="match status" value="1"/>
</dbReference>
<sequence>MMLIFELPIHPENQAAMARYMQDQFTFNGVKATERHAYERDFWPAVKQLPAAELMVIIKALYAREAREYQYVAIDIAARAVRKWQRADLLQFAELVTEKAWWDSVDPWKRVFSEYIKRHPAEFEWVGQLFAQKENFWLRRVGLILQLGFKDATCIDYLQAAIEDDQTTPEFFIQKAIGWALRDYAKTNPEWVIDFVDTHTLSALAQREALKQL</sequence>
<name>A0A223K4R5_LATSK</name>
<evidence type="ECO:0000313" key="2">
    <source>
        <dbReference type="Proteomes" id="UP001179858"/>
    </source>
</evidence>
<dbReference type="Gene3D" id="1.20.1660.10">
    <property type="entry name" value="Hypothetical protein (EF3068)"/>
    <property type="match status" value="1"/>
</dbReference>
<protein>
    <submittedName>
        <fullName evidence="1">DNA alkylation repair protein</fullName>
    </submittedName>
</protein>
<dbReference type="GeneID" id="57132778"/>
<dbReference type="PANTHER" id="PTHR34070:SF1">
    <property type="entry name" value="DNA ALKYLATION REPAIR PROTEIN"/>
    <property type="match status" value="1"/>
</dbReference>
<dbReference type="CDD" id="cd07064">
    <property type="entry name" value="AlkD_like_1"/>
    <property type="match status" value="1"/>
</dbReference>